<sequence length="41" mass="4456">MSALRKASMPKVQTIEIKARVQNNHEARAVIVAAHMLAAAE</sequence>
<keyword evidence="2" id="KW-1185">Reference proteome</keyword>
<accession>A0A011P9G6</accession>
<dbReference type="AlphaFoldDB" id="A0A011P9G6"/>
<proteinExistence type="predicted"/>
<protein>
    <submittedName>
        <fullName evidence="1">Uncharacterized protein</fullName>
    </submittedName>
</protein>
<reference evidence="1" key="1">
    <citation type="submission" date="2014-02" db="EMBL/GenBank/DDBJ databases">
        <title>Expanding our view of genomic diversity in Candidatus Accumulibacter clades.</title>
        <authorList>
            <person name="Skennerton C.T."/>
            <person name="Barr J.J."/>
            <person name="Slater F.R."/>
            <person name="Bond P.L."/>
            <person name="Tyson G.W."/>
        </authorList>
    </citation>
    <scope>NUCLEOTIDE SEQUENCE [LARGE SCALE GENOMIC DNA]</scope>
</reference>
<dbReference type="EMBL" id="JEMY01000072">
    <property type="protein sequence ID" value="EXI84241.1"/>
    <property type="molecule type" value="Genomic_DNA"/>
</dbReference>
<comment type="caution">
    <text evidence="1">The sequence shown here is derived from an EMBL/GenBank/DDBJ whole genome shotgun (WGS) entry which is preliminary data.</text>
</comment>
<gene>
    <name evidence="1" type="ORF">AW11_03919</name>
</gene>
<evidence type="ECO:0000313" key="2">
    <source>
        <dbReference type="Proteomes" id="UP000022141"/>
    </source>
</evidence>
<dbReference type="PATRIC" id="fig|1454004.3.peg.4022"/>
<organism evidence="1 2">
    <name type="scientific">Accumulibacter regalis</name>
    <dbReference type="NCBI Taxonomy" id="522306"/>
    <lineage>
        <taxon>Bacteria</taxon>
        <taxon>Pseudomonadati</taxon>
        <taxon>Pseudomonadota</taxon>
        <taxon>Betaproteobacteria</taxon>
        <taxon>Candidatus Accumulibacter</taxon>
    </lineage>
</organism>
<evidence type="ECO:0000313" key="1">
    <source>
        <dbReference type="EMBL" id="EXI84241.1"/>
    </source>
</evidence>
<name>A0A011P9G6_ACCRE</name>
<dbReference type="Proteomes" id="UP000022141">
    <property type="component" value="Unassembled WGS sequence"/>
</dbReference>